<proteinExistence type="predicted"/>
<feature type="non-terminal residue" evidence="1">
    <location>
        <position position="1"/>
    </location>
</feature>
<dbReference type="EMBL" id="BARV01003015">
    <property type="protein sequence ID" value="GAH98606.1"/>
    <property type="molecule type" value="Genomic_DNA"/>
</dbReference>
<accession>X1JV40</accession>
<evidence type="ECO:0000313" key="1">
    <source>
        <dbReference type="EMBL" id="GAH98606.1"/>
    </source>
</evidence>
<comment type="caution">
    <text evidence="1">The sequence shown here is derived from an EMBL/GenBank/DDBJ whole genome shotgun (WGS) entry which is preliminary data.</text>
</comment>
<sequence>IITPVKPKLFIILIIDPECRGLCFMPMDREVAAIPEKEKLKSIIKIILRVTKSKKKEINKKTKASIEENCIIFFPLNLVNKERFNIKQFGNSYKSYMEKVPRMNLILGFIKIFKKSNK</sequence>
<gene>
    <name evidence="1" type="ORF">S06H3_07437</name>
</gene>
<reference evidence="1" key="1">
    <citation type="journal article" date="2014" name="Front. Microbiol.">
        <title>High frequency of phylogenetically diverse reductive dehalogenase-homologous genes in deep subseafloor sedimentary metagenomes.</title>
        <authorList>
            <person name="Kawai M."/>
            <person name="Futagami T."/>
            <person name="Toyoda A."/>
            <person name="Takaki Y."/>
            <person name="Nishi S."/>
            <person name="Hori S."/>
            <person name="Arai W."/>
            <person name="Tsubouchi T."/>
            <person name="Morono Y."/>
            <person name="Uchiyama I."/>
            <person name="Ito T."/>
            <person name="Fujiyama A."/>
            <person name="Inagaki F."/>
            <person name="Takami H."/>
        </authorList>
    </citation>
    <scope>NUCLEOTIDE SEQUENCE</scope>
    <source>
        <strain evidence="1">Expedition CK06-06</strain>
    </source>
</reference>
<dbReference type="AlphaFoldDB" id="X1JV40"/>
<organism evidence="1">
    <name type="scientific">marine sediment metagenome</name>
    <dbReference type="NCBI Taxonomy" id="412755"/>
    <lineage>
        <taxon>unclassified sequences</taxon>
        <taxon>metagenomes</taxon>
        <taxon>ecological metagenomes</taxon>
    </lineage>
</organism>
<name>X1JV40_9ZZZZ</name>
<protein>
    <submittedName>
        <fullName evidence="1">Uncharacterized protein</fullName>
    </submittedName>
</protein>